<dbReference type="GO" id="GO:0051539">
    <property type="term" value="F:4 iron, 4 sulfur cluster binding"/>
    <property type="evidence" value="ECO:0007669"/>
    <property type="project" value="UniProtKB-KW"/>
</dbReference>
<proteinExistence type="predicted"/>
<organism evidence="9 10">
    <name type="scientific">Vibrio atlanticus</name>
    <dbReference type="NCBI Taxonomy" id="693153"/>
    <lineage>
        <taxon>Bacteria</taxon>
        <taxon>Pseudomonadati</taxon>
        <taxon>Pseudomonadota</taxon>
        <taxon>Gammaproteobacteria</taxon>
        <taxon>Vibrionales</taxon>
        <taxon>Vibrionaceae</taxon>
        <taxon>Vibrio</taxon>
    </lineage>
</organism>
<keyword evidence="9" id="KW-0689">Ribosomal protein</keyword>
<dbReference type="SUPFAM" id="SSF102114">
    <property type="entry name" value="Radical SAM enzymes"/>
    <property type="match status" value="1"/>
</dbReference>
<dbReference type="InterPro" id="IPR051198">
    <property type="entry name" value="BchE-like"/>
</dbReference>
<evidence type="ECO:0000256" key="2">
    <source>
        <dbReference type="ARBA" id="ARBA00022603"/>
    </source>
</evidence>
<evidence type="ECO:0000256" key="4">
    <source>
        <dbReference type="ARBA" id="ARBA00022691"/>
    </source>
</evidence>
<dbReference type="GO" id="GO:0005840">
    <property type="term" value="C:ribosome"/>
    <property type="evidence" value="ECO:0007669"/>
    <property type="project" value="UniProtKB-KW"/>
</dbReference>
<dbReference type="PANTHER" id="PTHR43409">
    <property type="entry name" value="ANAEROBIC MAGNESIUM-PROTOPORPHYRIN IX MONOMETHYL ESTER CYCLASE-RELATED"/>
    <property type="match status" value="1"/>
</dbReference>
<gene>
    <name evidence="9" type="primary">rimO_1</name>
    <name evidence="9" type="ORF">VAT7223_00941</name>
</gene>
<dbReference type="InterPro" id="IPR023404">
    <property type="entry name" value="rSAM_horseshoe"/>
</dbReference>
<dbReference type="AlphaFoldDB" id="A0A1C3IKQ0"/>
<keyword evidence="6" id="KW-0408">Iron</keyword>
<dbReference type="InterPro" id="IPR007197">
    <property type="entry name" value="rSAM"/>
</dbReference>
<dbReference type="InterPro" id="IPR058240">
    <property type="entry name" value="rSAM_sf"/>
</dbReference>
<evidence type="ECO:0000313" key="9">
    <source>
        <dbReference type="EMBL" id="SBS62013.1"/>
    </source>
</evidence>
<name>A0A1C3IKQ0_9VIBR</name>
<dbReference type="RefSeq" id="WP_065678469.1">
    <property type="nucleotide sequence ID" value="NZ_AP025461.1"/>
</dbReference>
<dbReference type="PROSITE" id="PS51918">
    <property type="entry name" value="RADICAL_SAM"/>
    <property type="match status" value="1"/>
</dbReference>
<evidence type="ECO:0000256" key="3">
    <source>
        <dbReference type="ARBA" id="ARBA00022679"/>
    </source>
</evidence>
<keyword evidence="7" id="KW-0411">Iron-sulfur</keyword>
<dbReference type="CDD" id="cd01335">
    <property type="entry name" value="Radical_SAM"/>
    <property type="match status" value="1"/>
</dbReference>
<reference evidence="10" key="1">
    <citation type="submission" date="2016-06" db="EMBL/GenBank/DDBJ databases">
        <authorList>
            <person name="Rodrigo-Torres Lidia"/>
            <person name="Arahal R.David."/>
        </authorList>
    </citation>
    <scope>NUCLEOTIDE SEQUENCE [LARGE SCALE GENOMIC DNA]</scope>
    <source>
        <strain evidence="10">CECT 7223</strain>
    </source>
</reference>
<dbReference type="Pfam" id="PF04055">
    <property type="entry name" value="Radical_SAM"/>
    <property type="match status" value="1"/>
</dbReference>
<keyword evidence="5" id="KW-0479">Metal-binding</keyword>
<feature type="domain" description="Radical SAM core" evidence="8">
    <location>
        <begin position="155"/>
        <end position="390"/>
    </location>
</feature>
<dbReference type="EMBL" id="FLQP01000015">
    <property type="protein sequence ID" value="SBS62013.1"/>
    <property type="molecule type" value="Genomic_DNA"/>
</dbReference>
<dbReference type="GO" id="GO:0016740">
    <property type="term" value="F:transferase activity"/>
    <property type="evidence" value="ECO:0007669"/>
    <property type="project" value="UniProtKB-KW"/>
</dbReference>
<dbReference type="Proteomes" id="UP000092876">
    <property type="component" value="Unassembled WGS sequence"/>
</dbReference>
<accession>A0A1C3IKQ0</accession>
<dbReference type="InterPro" id="IPR034466">
    <property type="entry name" value="Methyltransferase_Class_B"/>
</dbReference>
<evidence type="ECO:0000256" key="7">
    <source>
        <dbReference type="ARBA" id="ARBA00023014"/>
    </source>
</evidence>
<dbReference type="SFLD" id="SFLDS00029">
    <property type="entry name" value="Radical_SAM"/>
    <property type="match status" value="1"/>
</dbReference>
<evidence type="ECO:0000259" key="8">
    <source>
        <dbReference type="PROSITE" id="PS51918"/>
    </source>
</evidence>
<keyword evidence="2" id="KW-0489">Methyltransferase</keyword>
<dbReference type="Gene3D" id="3.40.50.280">
    <property type="entry name" value="Cobalamin-binding domain"/>
    <property type="match status" value="1"/>
</dbReference>
<keyword evidence="9" id="KW-0687">Ribonucleoprotein</keyword>
<evidence type="ECO:0000313" key="10">
    <source>
        <dbReference type="Proteomes" id="UP000092876"/>
    </source>
</evidence>
<sequence length="403" mass="45822">MKIYLIKASAGSDYSKYKASTGGPPQNIFAAAAATPKWYELDMVDETIGAKADLYNDADLVVIFMSTPDAYRAYELASQYKKKGKTVILGGLHTQFNPAEAAVYADCLAMGEVENYWVQLLRDAEFGSLQPIYESSEPVDLSMLNSYPTNIINPEAYNYTWSVVVTRGCPFKCNFCLVPRFFDKFQKRPIENIVSELADLKTLGIEWVELHSDNITHDREYALALFKAIEPLNMSFYGETTVLIARDTELLSAAVKAGFKAVLLGIETPSEEALKAQKKGFVKPSKMKEYIAEIRSHGIEVWGDFLFGFDEHDTSIFKQTQKFVEDIKIDKVIPHYMIPFPGSESFNKLEREGRLLTKDWSQYDGSHPVYQPSRMSVEELEEGLYWIWRKNASLKERVVAWFN</sequence>
<dbReference type="GO" id="GO:0005829">
    <property type="term" value="C:cytosol"/>
    <property type="evidence" value="ECO:0007669"/>
    <property type="project" value="TreeGrafter"/>
</dbReference>
<dbReference type="SFLD" id="SFLDG01123">
    <property type="entry name" value="methyltransferase_(Class_B)"/>
    <property type="match status" value="1"/>
</dbReference>
<dbReference type="GeneID" id="94235032"/>
<keyword evidence="4" id="KW-0949">S-adenosyl-L-methionine</keyword>
<evidence type="ECO:0000256" key="5">
    <source>
        <dbReference type="ARBA" id="ARBA00022723"/>
    </source>
</evidence>
<keyword evidence="3 9" id="KW-0808">Transferase</keyword>
<comment type="cofactor">
    <cofactor evidence="1">
        <name>[4Fe-4S] cluster</name>
        <dbReference type="ChEBI" id="CHEBI:49883"/>
    </cofactor>
</comment>
<evidence type="ECO:0000256" key="1">
    <source>
        <dbReference type="ARBA" id="ARBA00001966"/>
    </source>
</evidence>
<dbReference type="SFLD" id="SFLDG01082">
    <property type="entry name" value="B12-binding_domain_containing"/>
    <property type="match status" value="1"/>
</dbReference>
<dbReference type="InterPro" id="IPR006638">
    <property type="entry name" value="Elp3/MiaA/NifB-like_rSAM"/>
</dbReference>
<protein>
    <submittedName>
        <fullName evidence="9">Ribosomal protein S12 methylthiotransferase RimO</fullName>
    </submittedName>
</protein>
<evidence type="ECO:0000256" key="6">
    <source>
        <dbReference type="ARBA" id="ARBA00023004"/>
    </source>
</evidence>
<dbReference type="GO" id="GO:0046872">
    <property type="term" value="F:metal ion binding"/>
    <property type="evidence" value="ECO:0007669"/>
    <property type="project" value="UniProtKB-KW"/>
</dbReference>
<dbReference type="PANTHER" id="PTHR43409:SF7">
    <property type="entry name" value="BLL1977 PROTEIN"/>
    <property type="match status" value="1"/>
</dbReference>
<dbReference type="Gene3D" id="3.80.30.20">
    <property type="entry name" value="tm_1862 like domain"/>
    <property type="match status" value="1"/>
</dbReference>
<dbReference type="SMART" id="SM00729">
    <property type="entry name" value="Elp3"/>
    <property type="match status" value="1"/>
</dbReference>